<dbReference type="GO" id="GO:0005737">
    <property type="term" value="C:cytoplasm"/>
    <property type="evidence" value="ECO:0007669"/>
    <property type="project" value="TreeGrafter"/>
</dbReference>
<dbReference type="Gene3D" id="3.40.630.30">
    <property type="match status" value="1"/>
</dbReference>
<dbReference type="EMBL" id="WKPJ01000001">
    <property type="protein sequence ID" value="MSA87995.1"/>
    <property type="molecule type" value="Genomic_DNA"/>
</dbReference>
<keyword evidence="8" id="KW-1185">Reference proteome</keyword>
<keyword evidence="2" id="KW-0012">Acyltransferase</keyword>
<dbReference type="Proteomes" id="UP000480929">
    <property type="component" value="Unassembled WGS sequence"/>
</dbReference>
<comment type="similarity">
    <text evidence="3">Belongs to the acetyltransferase family. RimJ subfamily.</text>
</comment>
<dbReference type="SUPFAM" id="SSF55729">
    <property type="entry name" value="Acyl-CoA N-acyltransferases (Nat)"/>
    <property type="match status" value="1"/>
</dbReference>
<evidence type="ECO:0000313" key="5">
    <source>
        <dbReference type="EMBL" id="MSA87995.1"/>
    </source>
</evidence>
<evidence type="ECO:0000256" key="1">
    <source>
        <dbReference type="ARBA" id="ARBA00022679"/>
    </source>
</evidence>
<evidence type="ECO:0000313" key="7">
    <source>
        <dbReference type="Proteomes" id="UP000433575"/>
    </source>
</evidence>
<dbReference type="Pfam" id="PF13302">
    <property type="entry name" value="Acetyltransf_3"/>
    <property type="match status" value="1"/>
</dbReference>
<dbReference type="InterPro" id="IPR000182">
    <property type="entry name" value="GNAT_dom"/>
</dbReference>
<organism evidence="5 7">
    <name type="scientific">Holdemania massiliensis</name>
    <dbReference type="NCBI Taxonomy" id="1468449"/>
    <lineage>
        <taxon>Bacteria</taxon>
        <taxon>Bacillati</taxon>
        <taxon>Bacillota</taxon>
        <taxon>Erysipelotrichia</taxon>
        <taxon>Erysipelotrichales</taxon>
        <taxon>Erysipelotrichaceae</taxon>
        <taxon>Holdemania</taxon>
    </lineage>
</organism>
<comment type="caution">
    <text evidence="5">The sequence shown here is derived from an EMBL/GenBank/DDBJ whole genome shotgun (WGS) entry which is preliminary data.</text>
</comment>
<gene>
    <name evidence="6" type="ORF">GKD88_01450</name>
    <name evidence="5" type="ORF">GKE08_01440</name>
</gene>
<evidence type="ECO:0000259" key="4">
    <source>
        <dbReference type="PROSITE" id="PS51186"/>
    </source>
</evidence>
<dbReference type="OrthoDB" id="9785602at2"/>
<accession>A0A6N7S2X5</accession>
<dbReference type="EMBL" id="WKPI01000001">
    <property type="protein sequence ID" value="MSC31791.1"/>
    <property type="molecule type" value="Genomic_DNA"/>
</dbReference>
<dbReference type="RefSeq" id="WP_154237636.1">
    <property type="nucleotide sequence ID" value="NZ_CALJPI010000163.1"/>
</dbReference>
<dbReference type="AlphaFoldDB" id="A0A6N7S2X5"/>
<dbReference type="PANTHER" id="PTHR43792:SF8">
    <property type="entry name" value="[RIBOSOMAL PROTEIN US5]-ALANINE N-ACETYLTRANSFERASE"/>
    <property type="match status" value="1"/>
</dbReference>
<dbReference type="InterPro" id="IPR016181">
    <property type="entry name" value="Acyl_CoA_acyltransferase"/>
</dbReference>
<keyword evidence="1 5" id="KW-0808">Transferase</keyword>
<dbReference type="InterPro" id="IPR051531">
    <property type="entry name" value="N-acetyltransferase"/>
</dbReference>
<dbReference type="PANTHER" id="PTHR43792">
    <property type="entry name" value="GNAT FAMILY, PUTATIVE (AFU_ORTHOLOGUE AFUA_3G00765)-RELATED-RELATED"/>
    <property type="match status" value="1"/>
</dbReference>
<dbReference type="PROSITE" id="PS51186">
    <property type="entry name" value="GNAT"/>
    <property type="match status" value="1"/>
</dbReference>
<proteinExistence type="inferred from homology"/>
<evidence type="ECO:0000313" key="6">
    <source>
        <dbReference type="EMBL" id="MSC31791.1"/>
    </source>
</evidence>
<name>A0A6N7S2X5_9FIRM</name>
<feature type="domain" description="N-acetyltransferase" evidence="4">
    <location>
        <begin position="6"/>
        <end position="169"/>
    </location>
</feature>
<evidence type="ECO:0000256" key="3">
    <source>
        <dbReference type="ARBA" id="ARBA00038502"/>
    </source>
</evidence>
<dbReference type="Proteomes" id="UP000433575">
    <property type="component" value="Unassembled WGS sequence"/>
</dbReference>
<reference evidence="7 8" key="1">
    <citation type="journal article" date="2019" name="Nat. Med.">
        <title>A library of human gut bacterial isolates paired with longitudinal multiomics data enables mechanistic microbiome research.</title>
        <authorList>
            <person name="Poyet M."/>
            <person name="Groussin M."/>
            <person name="Gibbons S.M."/>
            <person name="Avila-Pacheco J."/>
            <person name="Jiang X."/>
            <person name="Kearney S.M."/>
            <person name="Perrotta A.R."/>
            <person name="Berdy B."/>
            <person name="Zhao S."/>
            <person name="Lieberman T.D."/>
            <person name="Swanson P.K."/>
            <person name="Smith M."/>
            <person name="Roesemann S."/>
            <person name="Alexander J.E."/>
            <person name="Rich S.A."/>
            <person name="Livny J."/>
            <person name="Vlamakis H."/>
            <person name="Clish C."/>
            <person name="Bullock K."/>
            <person name="Deik A."/>
            <person name="Scott J."/>
            <person name="Pierce K.A."/>
            <person name="Xavier R.J."/>
            <person name="Alm E.J."/>
        </authorList>
    </citation>
    <scope>NUCLEOTIDE SEQUENCE [LARGE SCALE GENOMIC DNA]</scope>
    <source>
        <strain evidence="5 7">BIOML-A4</strain>
        <strain evidence="6 8">BIOML-A5</strain>
    </source>
</reference>
<evidence type="ECO:0000313" key="8">
    <source>
        <dbReference type="Proteomes" id="UP000480929"/>
    </source>
</evidence>
<protein>
    <submittedName>
        <fullName evidence="5">GNAT family N-acetyltransferase</fullName>
    </submittedName>
</protein>
<dbReference type="GO" id="GO:0008999">
    <property type="term" value="F:protein-N-terminal-alanine acetyltransferase activity"/>
    <property type="evidence" value="ECO:0007669"/>
    <property type="project" value="TreeGrafter"/>
</dbReference>
<evidence type="ECO:0000256" key="2">
    <source>
        <dbReference type="ARBA" id="ARBA00023315"/>
    </source>
</evidence>
<sequence length="181" mass="20682">METKRLVLRHWEMNDLDDLYAFAKNPNVGPQAGWRQHQSREESRQILSRMVTAPDQFAIMLKSTMKVIGIISAGIDTSRRNLAAKTIGCALNEAYWNQGLMTEAVGAMIRYLFMDPGTELIAMDHFADNYGSQRVIEKNGFQYEGTMRQKIRLFNGEVKDCLCYSLTRAEFEAQTVSQDKD</sequence>